<organism evidence="14 15">
    <name type="scientific">Scophthalmus maximus</name>
    <name type="common">Turbot</name>
    <name type="synonym">Psetta maxima</name>
    <dbReference type="NCBI Taxonomy" id="52904"/>
    <lineage>
        <taxon>Eukaryota</taxon>
        <taxon>Metazoa</taxon>
        <taxon>Chordata</taxon>
        <taxon>Craniata</taxon>
        <taxon>Vertebrata</taxon>
        <taxon>Euteleostomi</taxon>
        <taxon>Actinopterygii</taxon>
        <taxon>Neopterygii</taxon>
        <taxon>Teleostei</taxon>
        <taxon>Neoteleostei</taxon>
        <taxon>Acanthomorphata</taxon>
        <taxon>Carangaria</taxon>
        <taxon>Pleuronectiformes</taxon>
        <taxon>Pleuronectoidei</taxon>
        <taxon>Scophthalmidae</taxon>
        <taxon>Scophthalmus</taxon>
    </lineage>
</organism>
<feature type="domain" description="Palmitoyltransferase DHHC" evidence="13">
    <location>
        <begin position="211"/>
        <end position="330"/>
    </location>
</feature>
<keyword evidence="10 12" id="KW-0012">Acyltransferase</keyword>
<keyword evidence="5 12" id="KW-1133">Transmembrane helix</keyword>
<dbReference type="STRING" id="52904.ENSSMAP00000020387"/>
<dbReference type="GO" id="GO:0006612">
    <property type="term" value="P:protein targeting to membrane"/>
    <property type="evidence" value="ECO:0007669"/>
    <property type="project" value="TreeGrafter"/>
</dbReference>
<name>A0A2U9B8C7_SCOMX</name>
<evidence type="ECO:0000256" key="1">
    <source>
        <dbReference type="ARBA" id="ARBA00004166"/>
    </source>
</evidence>
<protein>
    <recommendedName>
        <fullName evidence="12">Palmitoyltransferase</fullName>
        <ecNumber evidence="12">2.3.1.225</ecNumber>
    </recommendedName>
</protein>
<evidence type="ECO:0000256" key="2">
    <source>
        <dbReference type="ARBA" id="ARBA00008574"/>
    </source>
</evidence>
<feature type="transmembrane region" description="Helical" evidence="12">
    <location>
        <begin position="169"/>
        <end position="185"/>
    </location>
</feature>
<dbReference type="AlphaFoldDB" id="A0A2U9B8C7"/>
<comment type="similarity">
    <text evidence="2 12">Belongs to the DHHC palmitoyltransferase family.</text>
</comment>
<dbReference type="GO" id="GO:0005794">
    <property type="term" value="C:Golgi apparatus"/>
    <property type="evidence" value="ECO:0007669"/>
    <property type="project" value="UniProtKB-SubCell"/>
</dbReference>
<dbReference type="EC" id="2.3.1.225" evidence="12"/>
<dbReference type="PANTHER" id="PTHR22883">
    <property type="entry name" value="ZINC FINGER DHHC DOMAIN CONTAINING PROTEIN"/>
    <property type="match status" value="1"/>
</dbReference>
<evidence type="ECO:0000256" key="8">
    <source>
        <dbReference type="ARBA" id="ARBA00023139"/>
    </source>
</evidence>
<comment type="domain">
    <text evidence="12">The DHHC domain is required for palmitoyltransferase activity.</text>
</comment>
<gene>
    <name evidence="14" type="ORF">SMAX5B_004102</name>
</gene>
<keyword evidence="7 12" id="KW-0472">Membrane</keyword>
<evidence type="ECO:0000313" key="15">
    <source>
        <dbReference type="Proteomes" id="UP000246464"/>
    </source>
</evidence>
<evidence type="ECO:0000256" key="4">
    <source>
        <dbReference type="ARBA" id="ARBA00022692"/>
    </source>
</evidence>
<comment type="subcellular location">
    <subcellularLocation>
        <location evidence="1">Golgi apparatus</location>
        <location evidence="1">trans-Golgi network membrane</location>
        <topology evidence="1">Multi-pass membrane protein</topology>
    </subcellularLocation>
</comment>
<reference evidence="14 15" key="1">
    <citation type="submission" date="2017-12" db="EMBL/GenBank/DDBJ databases">
        <title>Integrating genomic resources of turbot (Scophthalmus maximus) in depth evaluation of genetic and physical mapping variation across individuals.</title>
        <authorList>
            <person name="Martinez P."/>
        </authorList>
    </citation>
    <scope>NUCLEOTIDE SEQUENCE [LARGE SCALE GENOMIC DNA]</scope>
</reference>
<evidence type="ECO:0000256" key="3">
    <source>
        <dbReference type="ARBA" id="ARBA00022679"/>
    </source>
</evidence>
<dbReference type="EMBL" id="CP026246">
    <property type="protein sequence ID" value="AWP00114.1"/>
    <property type="molecule type" value="Genomic_DNA"/>
</dbReference>
<evidence type="ECO:0000259" key="13">
    <source>
        <dbReference type="Pfam" id="PF01529"/>
    </source>
</evidence>
<evidence type="ECO:0000256" key="11">
    <source>
        <dbReference type="ARBA" id="ARBA00047790"/>
    </source>
</evidence>
<evidence type="ECO:0000256" key="6">
    <source>
        <dbReference type="ARBA" id="ARBA00023034"/>
    </source>
</evidence>
<dbReference type="InterPro" id="IPR039859">
    <property type="entry name" value="PFA4/ZDH16/20/ERF2-like"/>
</dbReference>
<keyword evidence="4 12" id="KW-0812">Transmembrane</keyword>
<dbReference type="Pfam" id="PF01529">
    <property type="entry name" value="DHHC"/>
    <property type="match status" value="1"/>
</dbReference>
<feature type="transmembrane region" description="Helical" evidence="12">
    <location>
        <begin position="249"/>
        <end position="268"/>
    </location>
</feature>
<evidence type="ECO:0000256" key="12">
    <source>
        <dbReference type="RuleBase" id="RU079119"/>
    </source>
</evidence>
<accession>A0A2U9B8C7</accession>
<keyword evidence="9" id="KW-0449">Lipoprotein</keyword>
<keyword evidence="15" id="KW-1185">Reference proteome</keyword>
<dbReference type="PROSITE" id="PS50216">
    <property type="entry name" value="DHHC"/>
    <property type="match status" value="1"/>
</dbReference>
<sequence>MKWEKLKPPEPDDPMCCCECDLYQCGCCCDCEDLDEAFNRWLRDKPPKSVCQSAVLGAVIDNLEISMIPALVLLPLLLRVAALHYLLGIIILTALPGLVLWYYYATHRKKRRTLFFLTLALFSLAYMYYLFITEILPLGDVSRLQVGAVTAGMILTVGSLIHTKRGPGFWMYPISGLLFLLLLLGRRDCSRVADDKNGLDGKMEQVHCVQNNATPGAGHCRTCGACVQRLDHHCVWINSCVGQANHRSFLLTLVVFVLTSLYGIGLVLRSLCPRQYVVTALLYCPGVYSQSSTALCFTCAWYSSIVAGGLLYLLVAQVINISFNVTEREAQLALRNNTGQSRLWGLAIDTGEHSRGFCQNWAEFLTVTDASDSPRSSLTDLV</sequence>
<keyword evidence="6" id="KW-0333">Golgi apparatus</keyword>
<dbReference type="GO" id="GO:0005783">
    <property type="term" value="C:endoplasmic reticulum"/>
    <property type="evidence" value="ECO:0007669"/>
    <property type="project" value="TreeGrafter"/>
</dbReference>
<evidence type="ECO:0000256" key="5">
    <source>
        <dbReference type="ARBA" id="ARBA00022989"/>
    </source>
</evidence>
<evidence type="ECO:0000256" key="9">
    <source>
        <dbReference type="ARBA" id="ARBA00023288"/>
    </source>
</evidence>
<evidence type="ECO:0000313" key="14">
    <source>
        <dbReference type="EMBL" id="AWP00114.1"/>
    </source>
</evidence>
<proteinExistence type="inferred from homology"/>
<feature type="transmembrane region" description="Helical" evidence="12">
    <location>
        <begin position="82"/>
        <end position="102"/>
    </location>
</feature>
<feature type="transmembrane region" description="Helical" evidence="12">
    <location>
        <begin position="114"/>
        <end position="132"/>
    </location>
</feature>
<dbReference type="GO" id="GO:0019706">
    <property type="term" value="F:protein-cysteine S-palmitoyltransferase activity"/>
    <property type="evidence" value="ECO:0007669"/>
    <property type="project" value="UniProtKB-EC"/>
</dbReference>
<keyword evidence="3 12" id="KW-0808">Transferase</keyword>
<dbReference type="PANTHER" id="PTHR22883:SF475">
    <property type="entry name" value="PALMITOYLTRANSFERASE ZDHHC23"/>
    <property type="match status" value="1"/>
</dbReference>
<keyword evidence="8" id="KW-0564">Palmitate</keyword>
<evidence type="ECO:0000256" key="10">
    <source>
        <dbReference type="ARBA" id="ARBA00023315"/>
    </source>
</evidence>
<comment type="catalytic activity">
    <reaction evidence="11">
        <text>L-cysteinyl-[protein] + hexadecanoyl-CoA = S-hexadecanoyl-L-cysteinyl-[protein] + CoA</text>
        <dbReference type="Rhea" id="RHEA:36683"/>
        <dbReference type="Rhea" id="RHEA-COMP:10131"/>
        <dbReference type="Rhea" id="RHEA-COMP:11032"/>
        <dbReference type="ChEBI" id="CHEBI:29950"/>
        <dbReference type="ChEBI" id="CHEBI:57287"/>
        <dbReference type="ChEBI" id="CHEBI:57379"/>
        <dbReference type="ChEBI" id="CHEBI:74151"/>
        <dbReference type="EC" id="2.3.1.225"/>
    </reaction>
    <physiologicalReaction direction="left-to-right" evidence="11">
        <dbReference type="Rhea" id="RHEA:36684"/>
    </physiologicalReaction>
</comment>
<dbReference type="Proteomes" id="UP000246464">
    <property type="component" value="Chromosome 4"/>
</dbReference>
<evidence type="ECO:0000256" key="7">
    <source>
        <dbReference type="ARBA" id="ARBA00023136"/>
    </source>
</evidence>
<dbReference type="InterPro" id="IPR001594">
    <property type="entry name" value="Palmitoyltrfase_DHHC"/>
</dbReference>